<keyword evidence="4" id="KW-1185">Reference proteome</keyword>
<feature type="transmembrane region" description="Helical" evidence="2">
    <location>
        <begin position="112"/>
        <end position="132"/>
    </location>
</feature>
<proteinExistence type="predicted"/>
<evidence type="ECO:0000256" key="2">
    <source>
        <dbReference type="SAM" id="Phobius"/>
    </source>
</evidence>
<dbReference type="Proteomes" id="UP000586827">
    <property type="component" value="Unassembled WGS sequence"/>
</dbReference>
<reference evidence="3 4" key="1">
    <citation type="submission" date="2020-05" db="EMBL/GenBank/DDBJ databases">
        <title>MicrobeNet Type strains.</title>
        <authorList>
            <person name="Nicholson A.C."/>
        </authorList>
    </citation>
    <scope>NUCLEOTIDE SEQUENCE [LARGE SCALE GENOMIC DNA]</scope>
    <source>
        <strain evidence="3 4">JCM 3224</strain>
    </source>
</reference>
<feature type="transmembrane region" description="Helical" evidence="2">
    <location>
        <begin position="84"/>
        <end position="106"/>
    </location>
</feature>
<comment type="caution">
    <text evidence="3">The sequence shown here is derived from an EMBL/GenBank/DDBJ whole genome shotgun (WGS) entry which is preliminary data.</text>
</comment>
<evidence type="ECO:0000256" key="1">
    <source>
        <dbReference type="SAM" id="MobiDB-lite"/>
    </source>
</evidence>
<dbReference type="EMBL" id="JABELX010000005">
    <property type="protein sequence ID" value="NNH71459.1"/>
    <property type="molecule type" value="Genomic_DNA"/>
</dbReference>
<feature type="transmembrane region" description="Helical" evidence="2">
    <location>
        <begin position="50"/>
        <end position="72"/>
    </location>
</feature>
<dbReference type="RefSeq" id="WP_067521306.1">
    <property type="nucleotide sequence ID" value="NZ_JABELX010000005.1"/>
</dbReference>
<keyword evidence="2" id="KW-0472">Membrane</keyword>
<dbReference type="AlphaFoldDB" id="A0A849C9D1"/>
<sequence length="184" mass="19856">MRDEDKKWLDGITPEEKAAWVRQDNLIYGGLIAIGTVIVQPFLTAPSMDLTAMIAVVAFAIALPHLGVLVLISDWPNPEGYPILRFLPATAKALGLSFSMIGVGAAFWHISWIAGVAVVASGFGASIALGSYQTRVMVPEQTRREVERIKQEAQREAERKYRGGGKATGTGHHARDDAGEESGL</sequence>
<gene>
    <name evidence="3" type="ORF">HLB23_16580</name>
</gene>
<feature type="compositionally biased region" description="Basic and acidic residues" evidence="1">
    <location>
        <begin position="144"/>
        <end position="161"/>
    </location>
</feature>
<feature type="region of interest" description="Disordered" evidence="1">
    <location>
        <begin position="144"/>
        <end position="184"/>
    </location>
</feature>
<keyword evidence="2" id="KW-0812">Transmembrane</keyword>
<name>A0A849C9D1_9NOCA</name>
<evidence type="ECO:0000313" key="4">
    <source>
        <dbReference type="Proteomes" id="UP000586827"/>
    </source>
</evidence>
<evidence type="ECO:0000313" key="3">
    <source>
        <dbReference type="EMBL" id="NNH71459.1"/>
    </source>
</evidence>
<accession>A0A849C9D1</accession>
<keyword evidence="2" id="KW-1133">Transmembrane helix</keyword>
<organism evidence="3 4">
    <name type="scientific">Nocardia uniformis</name>
    <dbReference type="NCBI Taxonomy" id="53432"/>
    <lineage>
        <taxon>Bacteria</taxon>
        <taxon>Bacillati</taxon>
        <taxon>Actinomycetota</taxon>
        <taxon>Actinomycetes</taxon>
        <taxon>Mycobacteriales</taxon>
        <taxon>Nocardiaceae</taxon>
        <taxon>Nocardia</taxon>
    </lineage>
</organism>
<protein>
    <submittedName>
        <fullName evidence="3">Uncharacterized protein</fullName>
    </submittedName>
</protein>
<feature type="transmembrane region" description="Helical" evidence="2">
    <location>
        <begin position="26"/>
        <end position="44"/>
    </location>
</feature>